<evidence type="ECO:0000313" key="4">
    <source>
        <dbReference type="EMBL" id="SDD79433.1"/>
    </source>
</evidence>
<dbReference type="AlphaFoldDB" id="A0A1G6XNT6"/>
<feature type="compositionally biased region" description="Low complexity" evidence="2">
    <location>
        <begin position="1"/>
        <end position="12"/>
    </location>
</feature>
<dbReference type="GO" id="GO:0005576">
    <property type="term" value="C:extracellular region"/>
    <property type="evidence" value="ECO:0007669"/>
    <property type="project" value="UniProtKB-UniRule"/>
</dbReference>
<feature type="region of interest" description="Disordered" evidence="2">
    <location>
        <begin position="1"/>
        <end position="63"/>
    </location>
</feature>
<organism evidence="4 5">
    <name type="scientific">Paracidovorax valerianellae</name>
    <dbReference type="NCBI Taxonomy" id="187868"/>
    <lineage>
        <taxon>Bacteria</taxon>
        <taxon>Pseudomonadati</taxon>
        <taxon>Pseudomonadota</taxon>
        <taxon>Betaproteobacteria</taxon>
        <taxon>Burkholderiales</taxon>
        <taxon>Comamonadaceae</taxon>
        <taxon>Paracidovorax</taxon>
    </lineage>
</organism>
<keyword evidence="1" id="KW-0832">Ubl conjugation</keyword>
<dbReference type="EMBL" id="FMZC01000009">
    <property type="protein sequence ID" value="SDD79433.1"/>
    <property type="molecule type" value="Genomic_DNA"/>
</dbReference>
<protein>
    <submittedName>
        <fullName evidence="4">C-terminal novel E3 ligase, LRR-interacting</fullName>
    </submittedName>
</protein>
<feature type="compositionally biased region" description="Low complexity" evidence="2">
    <location>
        <begin position="84"/>
        <end position="94"/>
    </location>
</feature>
<keyword evidence="1" id="KW-0964">Secreted</keyword>
<dbReference type="GO" id="GO:0016567">
    <property type="term" value="P:protein ubiquitination"/>
    <property type="evidence" value="ECO:0007669"/>
    <property type="project" value="InterPro"/>
</dbReference>
<evidence type="ECO:0000256" key="1">
    <source>
        <dbReference type="PROSITE-ProRule" id="PRU01398"/>
    </source>
</evidence>
<feature type="region of interest" description="Disordered" evidence="2">
    <location>
        <begin position="76"/>
        <end position="108"/>
    </location>
</feature>
<evidence type="ECO:0000313" key="5">
    <source>
        <dbReference type="Proteomes" id="UP000198781"/>
    </source>
</evidence>
<dbReference type="GO" id="GO:0016874">
    <property type="term" value="F:ligase activity"/>
    <property type="evidence" value="ECO:0007669"/>
    <property type="project" value="UniProtKB-KW"/>
</dbReference>
<gene>
    <name evidence="4" type="ORF">SAMN05192589_10957</name>
</gene>
<evidence type="ECO:0000259" key="3">
    <source>
        <dbReference type="PROSITE" id="PS52053"/>
    </source>
</evidence>
<reference evidence="4 5" key="1">
    <citation type="submission" date="2016-10" db="EMBL/GenBank/DDBJ databases">
        <authorList>
            <person name="de Groot N.N."/>
        </authorList>
    </citation>
    <scope>NUCLEOTIDE SEQUENCE [LARGE SCALE GENOMIC DNA]</scope>
    <source>
        <strain evidence="4 5">DSM 16619</strain>
    </source>
</reference>
<feature type="active site" description="Glycyl thioester intermediate" evidence="1">
    <location>
        <position position="378"/>
    </location>
</feature>
<comment type="PTM">
    <text evidence="1">Ubiquitinated in the presence of host E1 ubiquitin-activating enzyme, E2 ubiquitin-conjugating enzyme and ubiquitin.</text>
</comment>
<dbReference type="GO" id="GO:0004842">
    <property type="term" value="F:ubiquitin-protein transferase activity"/>
    <property type="evidence" value="ECO:0007669"/>
    <property type="project" value="UniProtKB-UniRule"/>
</dbReference>
<dbReference type="Pfam" id="PF14496">
    <property type="entry name" value="NEL"/>
    <property type="match status" value="1"/>
</dbReference>
<dbReference type="PROSITE" id="PS52053">
    <property type="entry name" value="NEL"/>
    <property type="match status" value="1"/>
</dbReference>
<dbReference type="InterPro" id="IPR029487">
    <property type="entry name" value="NEL_dom"/>
</dbReference>
<keyword evidence="1" id="KW-0833">Ubl conjugation pathway</keyword>
<keyword evidence="1" id="KW-1035">Host cytoplasm</keyword>
<comment type="similarity">
    <text evidence="1">Belongs to the LRR-containing bacterial E3 ligase family.</text>
</comment>
<dbReference type="Proteomes" id="UP000198781">
    <property type="component" value="Unassembled WGS sequence"/>
</dbReference>
<accession>A0A1G6XNT6</accession>
<keyword evidence="1" id="KW-0808">Transferase</keyword>
<dbReference type="OrthoDB" id="8807733at2"/>
<keyword evidence="4" id="KW-0436">Ligase</keyword>
<keyword evidence="5" id="KW-1185">Reference proteome</keyword>
<evidence type="ECO:0000256" key="2">
    <source>
        <dbReference type="SAM" id="MobiDB-lite"/>
    </source>
</evidence>
<feature type="domain" description="NEL" evidence="3">
    <location>
        <begin position="286"/>
        <end position="590"/>
    </location>
</feature>
<proteinExistence type="inferred from homology"/>
<sequence length="590" mass="63306">MPLSGPSRVPSVPAAPPQQRPVDDAPAPVAPPERHTLGSLLGMPLGAMATRPPSEPGATATAPMPVLPVRRTLGELLGIPPAPADGAAQGAPATPVQPPRAPTPGATAEAPAVPLPAWADWLQAPASAQYLHAKALAPEQRQLLARTLEAQWRKHPHLQATSQEINLWMSVLNAQLRARRDAGRLAQAGQRALSLLLACAPLDCVAPARDGDGRMRGPEYRAAFNQLLRVIGDESLAQPLREAAERALQAHRENGATLTPDHAERLSREGVMALAERGYRAIGAGALHKATPPQLRSELREPFSLWLEAQEAFDGEENAPAFALLLERRLPSTLALQNPHGPGATLLKEGAQVIQAIARDGRLRARVLAMAENALGSCGDNVAEGFSAIVLAVRNHQMAEAVQEGRIDAAGLDGWARQQFRLGALETAVHQFIWQARETPGIPEDMERQLRREPLETMLHAKVSLKALLLLPDSVPSEITYAAQSVLTPGDLSALAAGVMDAEGDGRQLAAYLLSNETWRVGMRHLHREPFAALEAAFDEDPFHDRDLPGDGDAHVGERVAYNEAAAEFMQRQRAAEDALLLQRWGGLPG</sequence>
<name>A0A1G6XNT6_9BURK</name>
<dbReference type="Gene3D" id="1.20.58.360">
    <property type="entry name" value="Shigella T3SS effector IpaH defines"/>
    <property type="match status" value="1"/>
</dbReference>